<dbReference type="InterPro" id="IPR006059">
    <property type="entry name" value="SBP"/>
</dbReference>
<organism evidence="1 2">
    <name type="scientific">Brachybacterium huguangmaarense</name>
    <dbReference type="NCBI Taxonomy" id="1652028"/>
    <lineage>
        <taxon>Bacteria</taxon>
        <taxon>Bacillati</taxon>
        <taxon>Actinomycetota</taxon>
        <taxon>Actinomycetes</taxon>
        <taxon>Micrococcales</taxon>
        <taxon>Dermabacteraceae</taxon>
        <taxon>Brachybacterium</taxon>
    </lineage>
</organism>
<dbReference type="SUPFAM" id="SSF53850">
    <property type="entry name" value="Periplasmic binding protein-like II"/>
    <property type="match status" value="1"/>
</dbReference>
<dbReference type="Gene3D" id="3.40.190.10">
    <property type="entry name" value="Periplasmic binding protein-like II"/>
    <property type="match status" value="2"/>
</dbReference>
<name>A0ABY6G649_9MICO</name>
<dbReference type="PANTHER" id="PTHR43649:SF12">
    <property type="entry name" value="DIACETYLCHITOBIOSE BINDING PROTEIN DASA"/>
    <property type="match status" value="1"/>
</dbReference>
<dbReference type="EMBL" id="CP107020">
    <property type="protein sequence ID" value="UYG18281.1"/>
    <property type="molecule type" value="Genomic_DNA"/>
</dbReference>
<accession>A0ABY6G649</accession>
<dbReference type="InterPro" id="IPR050490">
    <property type="entry name" value="Bact_solute-bd_prot1"/>
</dbReference>
<dbReference type="PANTHER" id="PTHR43649">
    <property type="entry name" value="ARABINOSE-BINDING PROTEIN-RELATED"/>
    <property type="match status" value="1"/>
</dbReference>
<gene>
    <name evidence="1" type="ORF">BRM3_13560</name>
</gene>
<proteinExistence type="predicted"/>
<evidence type="ECO:0000313" key="2">
    <source>
        <dbReference type="Proteomes" id="UP001164305"/>
    </source>
</evidence>
<dbReference type="Proteomes" id="UP001164305">
    <property type="component" value="Chromosome"/>
</dbReference>
<dbReference type="Pfam" id="PF01547">
    <property type="entry name" value="SBP_bac_1"/>
    <property type="match status" value="1"/>
</dbReference>
<dbReference type="PROSITE" id="PS51257">
    <property type="entry name" value="PROKAR_LIPOPROTEIN"/>
    <property type="match status" value="1"/>
</dbReference>
<evidence type="ECO:0000313" key="1">
    <source>
        <dbReference type="EMBL" id="UYG18281.1"/>
    </source>
</evidence>
<sequence length="412" mass="45311">MLKTLGGAGLVGAVPWLAGCSSSSRETITFYQSKPEAISYFSQLAADFTASQDQYRILHDVSTSLSASFVRSNPPDLGCLNYNLEMARFMERGALTDLSDLPEAATIREDIVELTKAYPQYEKRTSVLPYSAMAASVIYNKKIFEDNGIEVPATWDALIDVCDRLQAAGVTPFYATFLDAWTIAQGWFDYPVGGMIDVAEFYKKMNAIGADVGPNSEVSFQKTLLEPVQKMVQLGQYINSDAPSRGYGDGNTAFANGEAAMILQGPWAFSEFDKAGTDLQAGTFPFPATNDAEDLKVRVNIDLSLWVPDAANGQDGARAFLQYLMKPEIQDPYNAKFLGFGTTKDAPPVTDERIVGMQPYYDDGKFYMGASQFIPNNIPYQNYLQSIMLGDVEPEPMLAQLDSDWASLAYRA</sequence>
<keyword evidence="2" id="KW-1185">Reference proteome</keyword>
<reference evidence="1" key="1">
    <citation type="submission" date="2022-10" db="EMBL/GenBank/DDBJ databases">
        <title>Whole-Genome Sequencing of Brachybacterium huguangmaarense BRM-3, Isolated from Betula schmidtii.</title>
        <authorList>
            <person name="Haam D."/>
        </authorList>
    </citation>
    <scope>NUCLEOTIDE SEQUENCE</scope>
    <source>
        <strain evidence="1">BRM-3</strain>
    </source>
</reference>
<dbReference type="RefSeq" id="WP_263595471.1">
    <property type="nucleotide sequence ID" value="NZ_CP107020.1"/>
</dbReference>
<protein>
    <submittedName>
        <fullName evidence="1">ABC transporter substrate-binding protein</fullName>
    </submittedName>
</protein>